<dbReference type="CDD" id="cd03221">
    <property type="entry name" value="ABCF_EF-3"/>
    <property type="match status" value="2"/>
</dbReference>
<dbReference type="Gene3D" id="3.40.50.300">
    <property type="entry name" value="P-loop containing nucleotide triphosphate hydrolases"/>
    <property type="match status" value="2"/>
</dbReference>
<dbReference type="GO" id="GO:0005524">
    <property type="term" value="F:ATP binding"/>
    <property type="evidence" value="ECO:0007669"/>
    <property type="project" value="UniProtKB-KW"/>
</dbReference>
<dbReference type="Gene3D" id="1.10.287.380">
    <property type="entry name" value="Valyl-tRNA synthetase, C-terminal domain"/>
    <property type="match status" value="1"/>
</dbReference>
<name>A0A6N7XPZ0_9ACTN</name>
<dbReference type="Pfam" id="PF00005">
    <property type="entry name" value="ABC_tran"/>
    <property type="match status" value="2"/>
</dbReference>
<dbReference type="InterPro" id="IPR032781">
    <property type="entry name" value="ABC_tran_Xtn"/>
</dbReference>
<feature type="domain" description="ABC transporter" evidence="5">
    <location>
        <begin position="5"/>
        <end position="223"/>
    </location>
</feature>
<dbReference type="PROSITE" id="PS00211">
    <property type="entry name" value="ABC_TRANSPORTER_1"/>
    <property type="match status" value="1"/>
</dbReference>
<feature type="compositionally biased region" description="Low complexity" evidence="4">
    <location>
        <begin position="517"/>
        <end position="529"/>
    </location>
</feature>
<dbReference type="Proteomes" id="UP000469325">
    <property type="component" value="Unassembled WGS sequence"/>
</dbReference>
<feature type="domain" description="ABC transporter" evidence="5">
    <location>
        <begin position="287"/>
        <end position="506"/>
    </location>
</feature>
<evidence type="ECO:0000313" key="6">
    <source>
        <dbReference type="EMBL" id="MST72056.1"/>
    </source>
</evidence>
<evidence type="ECO:0000256" key="1">
    <source>
        <dbReference type="ARBA" id="ARBA00022741"/>
    </source>
</evidence>
<keyword evidence="7" id="KW-1185">Reference proteome</keyword>
<dbReference type="RefSeq" id="WP_326832180.1">
    <property type="nucleotide sequence ID" value="NZ_VUNC01000002.1"/>
</dbReference>
<proteinExistence type="predicted"/>
<dbReference type="PANTHER" id="PTHR42855">
    <property type="entry name" value="ABC TRANSPORTER ATP-BINDING SUBUNIT"/>
    <property type="match status" value="1"/>
</dbReference>
<sequence>MGILIGCEHLSMEWPGKTVLKDQTIGINEGERIGIVGRNGDGKSTLLDLVARRVTPDSGEVTYRSNITVGMLGQSDSLDDDETVGHAVVGDVPEYVWASDPKVRSIVDELLGDVPWDARIGELSGGQRRRADLARVLAGDWDVLLMDEPTNHLDMGAITWLAEHLKRRWPQGTGALLVVTHDRWFLDEVCEHMWEVHDGVIDPFEGGYSAYIQQRVERQRQAAASEARRQNILRKELNWLAHGAKARSSKPKFRIDAAMALLADDPPVRNEVELKRLAVSRLGKRVIEMKNVTVSYGDHVVLSGIDWLIGPGDRVGILGENGAGKSSLLKVMTGRLLPSKGYVKIGKSVKFGFLSQNLARLAKSEDLRVSELMATYKSHYYIDGKEQTPEQLLERLGFSRREFPTFIRDLSGGQRRRLAIMCVLLEEPNVLVLDEPGNDLDTDMLAVFEDLLDTWPGTLILVSHDRYLMERVTDDQYAILNGHLRHVPGGVDEYLSLLNASQQKRDVTSAASGPSLGEATKAAATGETGLSNAERRELKKRFDAVARKLDKVSGEPDRIRALMAQSDPSDYEGLMRLQQQAQDAQDEVDSLEGEWLELAERLGID</sequence>
<dbReference type="InterPro" id="IPR027417">
    <property type="entry name" value="P-loop_NTPase"/>
</dbReference>
<evidence type="ECO:0000256" key="2">
    <source>
        <dbReference type="ARBA" id="ARBA00022840"/>
    </source>
</evidence>
<feature type="coiled-coil region" evidence="3">
    <location>
        <begin position="574"/>
        <end position="601"/>
    </location>
</feature>
<dbReference type="InterPro" id="IPR037118">
    <property type="entry name" value="Val-tRNA_synth_C_sf"/>
</dbReference>
<evidence type="ECO:0000259" key="5">
    <source>
        <dbReference type="PROSITE" id="PS50893"/>
    </source>
</evidence>
<organism evidence="6 7">
    <name type="scientific">Olsenella porci</name>
    <dbReference type="NCBI Taxonomy" id="2652279"/>
    <lineage>
        <taxon>Bacteria</taxon>
        <taxon>Bacillati</taxon>
        <taxon>Actinomycetota</taxon>
        <taxon>Coriobacteriia</taxon>
        <taxon>Coriobacteriales</taxon>
        <taxon>Atopobiaceae</taxon>
        <taxon>Olsenella</taxon>
    </lineage>
</organism>
<dbReference type="InterPro" id="IPR003439">
    <property type="entry name" value="ABC_transporter-like_ATP-bd"/>
</dbReference>
<dbReference type="SUPFAM" id="SSF52540">
    <property type="entry name" value="P-loop containing nucleoside triphosphate hydrolases"/>
    <property type="match status" value="2"/>
</dbReference>
<keyword evidence="2 6" id="KW-0067">ATP-binding</keyword>
<dbReference type="PROSITE" id="PS50893">
    <property type="entry name" value="ABC_TRANSPORTER_2"/>
    <property type="match status" value="2"/>
</dbReference>
<reference evidence="6 7" key="1">
    <citation type="submission" date="2019-08" db="EMBL/GenBank/DDBJ databases">
        <title>In-depth cultivation of the pig gut microbiome towards novel bacterial diversity and tailored functional studies.</title>
        <authorList>
            <person name="Wylensek D."/>
            <person name="Hitch T.C.A."/>
            <person name="Clavel T."/>
        </authorList>
    </citation>
    <scope>NUCLEOTIDE SEQUENCE [LARGE SCALE GENOMIC DNA]</scope>
    <source>
        <strain evidence="6 7">CA-Schmier-601-WT-1</strain>
    </source>
</reference>
<dbReference type="SMART" id="SM00382">
    <property type="entry name" value="AAA"/>
    <property type="match status" value="2"/>
</dbReference>
<gene>
    <name evidence="6" type="ORF">FYJ68_02875</name>
</gene>
<keyword evidence="1" id="KW-0547">Nucleotide-binding</keyword>
<feature type="region of interest" description="Disordered" evidence="4">
    <location>
        <begin position="506"/>
        <end position="532"/>
    </location>
</feature>
<protein>
    <submittedName>
        <fullName evidence="6">ABC-F family ATP-binding cassette domain-containing protein</fullName>
    </submittedName>
</protein>
<dbReference type="GO" id="GO:0016887">
    <property type="term" value="F:ATP hydrolysis activity"/>
    <property type="evidence" value="ECO:0007669"/>
    <property type="project" value="InterPro"/>
</dbReference>
<dbReference type="AlphaFoldDB" id="A0A6N7XPZ0"/>
<dbReference type="EMBL" id="VUNC01000002">
    <property type="protein sequence ID" value="MST72056.1"/>
    <property type="molecule type" value="Genomic_DNA"/>
</dbReference>
<evidence type="ECO:0000313" key="7">
    <source>
        <dbReference type="Proteomes" id="UP000469325"/>
    </source>
</evidence>
<evidence type="ECO:0000256" key="4">
    <source>
        <dbReference type="SAM" id="MobiDB-lite"/>
    </source>
</evidence>
<dbReference type="InterPro" id="IPR051309">
    <property type="entry name" value="ABCF_ATPase"/>
</dbReference>
<comment type="caution">
    <text evidence="6">The sequence shown here is derived from an EMBL/GenBank/DDBJ whole genome shotgun (WGS) entry which is preliminary data.</text>
</comment>
<evidence type="ECO:0000256" key="3">
    <source>
        <dbReference type="SAM" id="Coils"/>
    </source>
</evidence>
<dbReference type="InterPro" id="IPR003593">
    <property type="entry name" value="AAA+_ATPase"/>
</dbReference>
<dbReference type="PANTHER" id="PTHR42855:SF1">
    <property type="entry name" value="ABC TRANSPORTER DOMAIN-CONTAINING PROTEIN"/>
    <property type="match status" value="1"/>
</dbReference>
<accession>A0A6N7XPZ0</accession>
<keyword evidence="3" id="KW-0175">Coiled coil</keyword>
<dbReference type="Pfam" id="PF12848">
    <property type="entry name" value="ABC_tran_Xtn"/>
    <property type="match status" value="1"/>
</dbReference>
<dbReference type="InterPro" id="IPR017871">
    <property type="entry name" value="ABC_transporter-like_CS"/>
</dbReference>